<dbReference type="OrthoDB" id="47337at2759"/>
<dbReference type="AlphaFoldDB" id="A0A9N8ELH3"/>
<feature type="coiled-coil region" evidence="1">
    <location>
        <begin position="193"/>
        <end position="220"/>
    </location>
</feature>
<evidence type="ECO:0000256" key="2">
    <source>
        <dbReference type="SAM" id="SignalP"/>
    </source>
</evidence>
<sequence length="270" mass="29815">MKFLLWLSVICVVCCTASGAFSTIRIDNRSPSQRCLHPIIRQRRRRSSVVVLHDWGWGPGQSRPPALDNNINRQPPVVADDDIFVVEQQVRASAQARVDQASVTRAVEQVSPPVVSTWSISVAAGVAAGIACLVATQSLVLAGMATAGIAFVASRNPTEEDNPVGAIARMLGRKTLDTVVEVTPKAKALARVALSGQDELDQLRMEKEQLQTEVKQLRLWKARRTWIDERGPEYNLQQLKELARQNNLLVGGTKSQILMRLIEARIIRID</sequence>
<gene>
    <name evidence="3" type="ORF">SEMRO_1197_G251530.1</name>
</gene>
<keyword evidence="4" id="KW-1185">Reference proteome</keyword>
<feature type="signal peptide" evidence="2">
    <location>
        <begin position="1"/>
        <end position="19"/>
    </location>
</feature>
<organism evidence="3 4">
    <name type="scientific">Seminavis robusta</name>
    <dbReference type="NCBI Taxonomy" id="568900"/>
    <lineage>
        <taxon>Eukaryota</taxon>
        <taxon>Sar</taxon>
        <taxon>Stramenopiles</taxon>
        <taxon>Ochrophyta</taxon>
        <taxon>Bacillariophyta</taxon>
        <taxon>Bacillariophyceae</taxon>
        <taxon>Bacillariophycidae</taxon>
        <taxon>Naviculales</taxon>
        <taxon>Naviculaceae</taxon>
        <taxon>Seminavis</taxon>
    </lineage>
</organism>
<keyword evidence="2" id="KW-0732">Signal</keyword>
<evidence type="ECO:0000256" key="1">
    <source>
        <dbReference type="SAM" id="Coils"/>
    </source>
</evidence>
<keyword evidence="1" id="KW-0175">Coiled coil</keyword>
<comment type="caution">
    <text evidence="3">The sequence shown here is derived from an EMBL/GenBank/DDBJ whole genome shotgun (WGS) entry which is preliminary data.</text>
</comment>
<proteinExistence type="predicted"/>
<evidence type="ECO:0000313" key="4">
    <source>
        <dbReference type="Proteomes" id="UP001153069"/>
    </source>
</evidence>
<accession>A0A9N8ELH3</accession>
<evidence type="ECO:0008006" key="5">
    <source>
        <dbReference type="Google" id="ProtNLM"/>
    </source>
</evidence>
<dbReference type="Proteomes" id="UP001153069">
    <property type="component" value="Unassembled WGS sequence"/>
</dbReference>
<evidence type="ECO:0000313" key="3">
    <source>
        <dbReference type="EMBL" id="CAB9521461.1"/>
    </source>
</evidence>
<name>A0A9N8ELH3_9STRA</name>
<feature type="chain" id="PRO_5040473551" description="SAP domain-containing protein" evidence="2">
    <location>
        <begin position="20"/>
        <end position="270"/>
    </location>
</feature>
<protein>
    <recommendedName>
        <fullName evidence="5">SAP domain-containing protein</fullName>
    </recommendedName>
</protein>
<reference evidence="3" key="1">
    <citation type="submission" date="2020-06" db="EMBL/GenBank/DDBJ databases">
        <authorList>
            <consortium name="Plant Systems Biology data submission"/>
        </authorList>
    </citation>
    <scope>NUCLEOTIDE SEQUENCE</scope>
    <source>
        <strain evidence="3">D6</strain>
    </source>
</reference>
<dbReference type="EMBL" id="CAICTM010001195">
    <property type="protein sequence ID" value="CAB9521461.1"/>
    <property type="molecule type" value="Genomic_DNA"/>
</dbReference>